<dbReference type="Proteomes" id="UP000800040">
    <property type="component" value="Unassembled WGS sequence"/>
</dbReference>
<organism evidence="1 2">
    <name type="scientific">Decorospora gaudefroyi</name>
    <dbReference type="NCBI Taxonomy" id="184978"/>
    <lineage>
        <taxon>Eukaryota</taxon>
        <taxon>Fungi</taxon>
        <taxon>Dikarya</taxon>
        <taxon>Ascomycota</taxon>
        <taxon>Pezizomycotina</taxon>
        <taxon>Dothideomycetes</taxon>
        <taxon>Pleosporomycetidae</taxon>
        <taxon>Pleosporales</taxon>
        <taxon>Pleosporineae</taxon>
        <taxon>Pleosporaceae</taxon>
        <taxon>Decorospora</taxon>
    </lineage>
</organism>
<evidence type="ECO:0000313" key="2">
    <source>
        <dbReference type="Proteomes" id="UP000800040"/>
    </source>
</evidence>
<reference evidence="1" key="1">
    <citation type="submission" date="2020-01" db="EMBL/GenBank/DDBJ databases">
        <authorList>
            <consortium name="DOE Joint Genome Institute"/>
            <person name="Haridas S."/>
            <person name="Albert R."/>
            <person name="Binder M."/>
            <person name="Bloem J."/>
            <person name="Labutti K."/>
            <person name="Salamov A."/>
            <person name="Andreopoulos B."/>
            <person name="Baker S.E."/>
            <person name="Barry K."/>
            <person name="Bills G."/>
            <person name="Bluhm B.H."/>
            <person name="Cannon C."/>
            <person name="Castanera R."/>
            <person name="Culley D.E."/>
            <person name="Daum C."/>
            <person name="Ezra D."/>
            <person name="Gonzalez J.B."/>
            <person name="Henrissat B."/>
            <person name="Kuo A."/>
            <person name="Liang C."/>
            <person name="Lipzen A."/>
            <person name="Lutzoni F."/>
            <person name="Magnuson J."/>
            <person name="Mondo S."/>
            <person name="Nolan M."/>
            <person name="Ohm R."/>
            <person name="Pangilinan J."/>
            <person name="Park H.-J."/>
            <person name="Ramirez L."/>
            <person name="Alfaro M."/>
            <person name="Sun H."/>
            <person name="Tritt A."/>
            <person name="Yoshinaga Y."/>
            <person name="Zwiers L.-H."/>
            <person name="Turgeon B.G."/>
            <person name="Goodwin S.B."/>
            <person name="Spatafora J.W."/>
            <person name="Crous P.W."/>
            <person name="Grigoriev I.V."/>
        </authorList>
    </citation>
    <scope>NUCLEOTIDE SEQUENCE</scope>
    <source>
        <strain evidence="1">P77</strain>
    </source>
</reference>
<protein>
    <submittedName>
        <fullName evidence="1">Uncharacterized protein</fullName>
    </submittedName>
</protein>
<accession>A0A6A5K1Q0</accession>
<dbReference type="EMBL" id="ML975371">
    <property type="protein sequence ID" value="KAF1831188.1"/>
    <property type="molecule type" value="Genomic_DNA"/>
</dbReference>
<proteinExistence type="predicted"/>
<dbReference type="AlphaFoldDB" id="A0A6A5K1Q0"/>
<gene>
    <name evidence="1" type="ORF">BDW02DRAFT_64307</name>
</gene>
<name>A0A6A5K1Q0_9PLEO</name>
<keyword evidence="2" id="KW-1185">Reference proteome</keyword>
<sequence>MNCQTPFRDRISTTWPCLHHGVGPRYKTHLSRLTPQRYSKSLRSSKPHSPISPALQRLAAHWPRRSLFLQRRQDRSLIIFTRIRLLGPHSLISRRQHNDISLARLARLAPAYTVPFGDGVYSTTHLPPSTSDTSLCLLPLLPTAAWGRSLFRLERPAAIFACLVA</sequence>
<evidence type="ECO:0000313" key="1">
    <source>
        <dbReference type="EMBL" id="KAF1831188.1"/>
    </source>
</evidence>